<dbReference type="AlphaFoldDB" id="A0A840CXX8"/>
<gene>
    <name evidence="1" type="ORF">GGR06_002759</name>
</gene>
<dbReference type="Proteomes" id="UP000560658">
    <property type="component" value="Unassembled WGS sequence"/>
</dbReference>
<organism evidence="1 2">
    <name type="scientific">Bacteroides reticulotermitis</name>
    <dbReference type="NCBI Taxonomy" id="1133319"/>
    <lineage>
        <taxon>Bacteria</taxon>
        <taxon>Pseudomonadati</taxon>
        <taxon>Bacteroidota</taxon>
        <taxon>Bacteroidia</taxon>
        <taxon>Bacteroidales</taxon>
        <taxon>Bacteroidaceae</taxon>
        <taxon>Bacteroides</taxon>
    </lineage>
</organism>
<comment type="caution">
    <text evidence="1">The sequence shown here is derived from an EMBL/GenBank/DDBJ whole genome shotgun (WGS) entry which is preliminary data.</text>
</comment>
<evidence type="ECO:0000313" key="2">
    <source>
        <dbReference type="Proteomes" id="UP000560658"/>
    </source>
</evidence>
<name>A0A840CXX8_9BACE</name>
<protein>
    <submittedName>
        <fullName evidence="1">Uncharacterized protein</fullName>
    </submittedName>
</protein>
<keyword evidence="2" id="KW-1185">Reference proteome</keyword>
<dbReference type="EMBL" id="JACIER010000011">
    <property type="protein sequence ID" value="MBB4044957.1"/>
    <property type="molecule type" value="Genomic_DNA"/>
</dbReference>
<evidence type="ECO:0000313" key="1">
    <source>
        <dbReference type="EMBL" id="MBB4044957.1"/>
    </source>
</evidence>
<sequence length="65" mass="7659">MYNTLYGCMADFTFLKDIFKNRVSLAFINVFNLFRWRIICLNLSCYTIETLVMMCILGDKSVSEK</sequence>
<accession>A0A840CXX8</accession>
<reference evidence="1" key="1">
    <citation type="submission" date="2020-08" db="EMBL/GenBank/DDBJ databases">
        <title>Genomic Encyclopedia of Type Strains, Phase IV (KMG-IV): sequencing the most valuable type-strain genomes for metagenomic binning, comparative biology and taxonomic classification.</title>
        <authorList>
            <person name="Goeker M."/>
        </authorList>
    </citation>
    <scope>NUCLEOTIDE SEQUENCE [LARGE SCALE GENOMIC DNA]</scope>
    <source>
        <strain evidence="1">DSM 105720</strain>
    </source>
</reference>
<proteinExistence type="predicted"/>